<comment type="caution">
    <text evidence="9">The sequence shown here is derived from an EMBL/GenBank/DDBJ whole genome shotgun (WGS) entry which is preliminary data.</text>
</comment>
<feature type="transmembrane region" description="Helical" evidence="8">
    <location>
        <begin position="243"/>
        <end position="274"/>
    </location>
</feature>
<dbReference type="GO" id="GO:0005886">
    <property type="term" value="C:plasma membrane"/>
    <property type="evidence" value="ECO:0007669"/>
    <property type="project" value="UniProtKB-SubCell"/>
</dbReference>
<dbReference type="Proteomes" id="UP000034407">
    <property type="component" value="Unassembled WGS sequence"/>
</dbReference>
<dbReference type="GO" id="GO:0055085">
    <property type="term" value="P:transmembrane transport"/>
    <property type="evidence" value="ECO:0007669"/>
    <property type="project" value="TreeGrafter"/>
</dbReference>
<evidence type="ECO:0000256" key="4">
    <source>
        <dbReference type="ARBA" id="ARBA00022475"/>
    </source>
</evidence>
<dbReference type="Pfam" id="PF01594">
    <property type="entry name" value="AI-2E_transport"/>
    <property type="match status" value="1"/>
</dbReference>
<evidence type="ECO:0000313" key="10">
    <source>
        <dbReference type="Proteomes" id="UP000034407"/>
    </source>
</evidence>
<feature type="transmembrane region" description="Helical" evidence="8">
    <location>
        <begin position="43"/>
        <end position="60"/>
    </location>
</feature>
<sequence length="377" mass="42061">MKNLKFKNQILLSTYIIILSFLLLNIKSVANMFLHLISISKPFIIGIAIAFLINIPMKFFENKVIEPYLKKTKLKNPKALARALSLLVTLLILFVLVNSFVNFVIPQLGKSTSSLISAVPQYIDSLESYVTNYFSHINIPDSIHANILSGLDKVSSFVIKFANYFISNILGFTVGVTSAITNFVIGFIIAIYILLSKEKLLLQCKKFTFAFLDEKYANKLVEISHLVEFKFSKFIAGQCMDGAILGVLCFIGMTIFSMPYALLISTIVAIAALIPIFGTFIGTALSVFIIFMVKPITALYYLIMMLVIQQIEGNLIYPFVVGNSIGLSSFWILVPIFVGSSMFGVLGILIGVPLFSVIYTLLSRYVNKRIKEKNINL</sequence>
<keyword evidence="6 8" id="KW-1133">Transmembrane helix</keyword>
<name>A0A0M3DFX8_9FIRM</name>
<evidence type="ECO:0000256" key="2">
    <source>
        <dbReference type="ARBA" id="ARBA00009773"/>
    </source>
</evidence>
<dbReference type="RefSeq" id="WP_046823300.1">
    <property type="nucleotide sequence ID" value="NZ_LBBT01000221.1"/>
</dbReference>
<comment type="similarity">
    <text evidence="2">Belongs to the autoinducer-2 exporter (AI-2E) (TC 2.A.86) family.</text>
</comment>
<organism evidence="9 10">
    <name type="scientific">Paraclostridium benzoelyticum</name>
    <dbReference type="NCBI Taxonomy" id="1629550"/>
    <lineage>
        <taxon>Bacteria</taxon>
        <taxon>Bacillati</taxon>
        <taxon>Bacillota</taxon>
        <taxon>Clostridia</taxon>
        <taxon>Peptostreptococcales</taxon>
        <taxon>Peptostreptococcaceae</taxon>
        <taxon>Paraclostridium</taxon>
    </lineage>
</organism>
<gene>
    <name evidence="9" type="ORF">VN21_10895</name>
</gene>
<evidence type="ECO:0000256" key="1">
    <source>
        <dbReference type="ARBA" id="ARBA00004651"/>
    </source>
</evidence>
<feature type="transmembrane region" description="Helical" evidence="8">
    <location>
        <begin position="343"/>
        <end position="362"/>
    </location>
</feature>
<keyword evidence="7 8" id="KW-0472">Membrane</keyword>
<accession>A0A0M3DFX8</accession>
<keyword evidence="5 8" id="KW-0812">Transmembrane</keyword>
<proteinExistence type="inferred from homology"/>
<feature type="transmembrane region" description="Helical" evidence="8">
    <location>
        <begin position="12"/>
        <end position="37"/>
    </location>
</feature>
<keyword evidence="4" id="KW-1003">Cell membrane</keyword>
<evidence type="ECO:0000313" key="9">
    <source>
        <dbReference type="EMBL" id="KKY01021.1"/>
    </source>
</evidence>
<dbReference type="PANTHER" id="PTHR21716">
    <property type="entry name" value="TRANSMEMBRANE PROTEIN"/>
    <property type="match status" value="1"/>
</dbReference>
<evidence type="ECO:0000256" key="7">
    <source>
        <dbReference type="ARBA" id="ARBA00023136"/>
    </source>
</evidence>
<evidence type="ECO:0008006" key="11">
    <source>
        <dbReference type="Google" id="ProtNLM"/>
    </source>
</evidence>
<dbReference type="EMBL" id="LBBT01000221">
    <property type="protein sequence ID" value="KKY01021.1"/>
    <property type="molecule type" value="Genomic_DNA"/>
</dbReference>
<dbReference type="InterPro" id="IPR002549">
    <property type="entry name" value="AI-2E-like"/>
</dbReference>
<evidence type="ECO:0000256" key="5">
    <source>
        <dbReference type="ARBA" id="ARBA00022692"/>
    </source>
</evidence>
<feature type="transmembrane region" description="Helical" evidence="8">
    <location>
        <begin position="80"/>
        <end position="105"/>
    </location>
</feature>
<dbReference type="PATRIC" id="fig|1629550.3.peg.1632"/>
<feature type="transmembrane region" description="Helical" evidence="8">
    <location>
        <begin position="280"/>
        <end position="303"/>
    </location>
</feature>
<dbReference type="PANTHER" id="PTHR21716:SF53">
    <property type="entry name" value="PERMEASE PERM-RELATED"/>
    <property type="match status" value="1"/>
</dbReference>
<reference evidence="9 10" key="1">
    <citation type="submission" date="2015-04" db="EMBL/GenBank/DDBJ databases">
        <title>Microcin producing Clostridium sp. JC272T.</title>
        <authorList>
            <person name="Jyothsna T."/>
            <person name="Sasikala C."/>
            <person name="Ramana C."/>
        </authorList>
    </citation>
    <scope>NUCLEOTIDE SEQUENCE [LARGE SCALE GENOMIC DNA]</scope>
    <source>
        <strain evidence="9 10">JC272</strain>
    </source>
</reference>
<comment type="subcellular location">
    <subcellularLocation>
        <location evidence="1">Cell membrane</location>
        <topology evidence="1">Multi-pass membrane protein</topology>
    </subcellularLocation>
</comment>
<dbReference type="OrthoDB" id="9793390at2"/>
<evidence type="ECO:0000256" key="6">
    <source>
        <dbReference type="ARBA" id="ARBA00022989"/>
    </source>
</evidence>
<feature type="transmembrane region" description="Helical" evidence="8">
    <location>
        <begin position="169"/>
        <end position="195"/>
    </location>
</feature>
<protein>
    <recommendedName>
        <fullName evidence="11">Permease</fullName>
    </recommendedName>
</protein>
<keyword evidence="3" id="KW-0813">Transport</keyword>
<keyword evidence="10" id="KW-1185">Reference proteome</keyword>
<dbReference type="AlphaFoldDB" id="A0A0M3DFX8"/>
<evidence type="ECO:0000256" key="3">
    <source>
        <dbReference type="ARBA" id="ARBA00022448"/>
    </source>
</evidence>
<evidence type="ECO:0000256" key="8">
    <source>
        <dbReference type="SAM" id="Phobius"/>
    </source>
</evidence>